<sequence length="114" mass="13099">MRGALRHLWTRHRPALVGLVVALAVVAFFVARFVAFSLYWADPDHRRQPPQAWMTPRYISLAWDIPPGEVMRALGVADRPDRRPTLAEIARRREVPVEVVLDEVRRLIDAQAPE</sequence>
<keyword evidence="1" id="KW-0472">Membrane</keyword>
<keyword evidence="1" id="KW-0812">Transmembrane</keyword>
<evidence type="ECO:0000313" key="2">
    <source>
        <dbReference type="EMBL" id="REC56464.1"/>
    </source>
</evidence>
<proteinExistence type="predicted"/>
<name>A0A3D9BSF2_9RHOB</name>
<dbReference type="RefSeq" id="WP_115979613.1">
    <property type="nucleotide sequence ID" value="NZ_CAJXNW010000171.1"/>
</dbReference>
<reference evidence="2 3" key="1">
    <citation type="journal article" date="2017" name="Int. J. Syst. Evol. Microbiol.">
        <title>Rhodosalinus sediminis gen. nov., sp. nov., isolated from marine saltern.</title>
        <authorList>
            <person name="Guo L.Y."/>
            <person name="Ling S.K."/>
            <person name="Li C.M."/>
            <person name="Chen G.J."/>
            <person name="Du Z.J."/>
        </authorList>
    </citation>
    <scope>NUCLEOTIDE SEQUENCE [LARGE SCALE GENOMIC DNA]</scope>
    <source>
        <strain evidence="2 3">WDN1C137</strain>
    </source>
</reference>
<feature type="transmembrane region" description="Helical" evidence="1">
    <location>
        <begin position="15"/>
        <end position="41"/>
    </location>
</feature>
<gene>
    <name evidence="2" type="ORF">DRV84_09300</name>
</gene>
<comment type="caution">
    <text evidence="2">The sequence shown here is derived from an EMBL/GenBank/DDBJ whole genome shotgun (WGS) entry which is preliminary data.</text>
</comment>
<evidence type="ECO:0000256" key="1">
    <source>
        <dbReference type="SAM" id="Phobius"/>
    </source>
</evidence>
<keyword evidence="1" id="KW-1133">Transmembrane helix</keyword>
<accession>A0A3D9BSF2</accession>
<keyword evidence="3" id="KW-1185">Reference proteome</keyword>
<dbReference type="AlphaFoldDB" id="A0A3D9BSF2"/>
<organism evidence="2 3">
    <name type="scientific">Rhodosalinus sediminis</name>
    <dbReference type="NCBI Taxonomy" id="1940533"/>
    <lineage>
        <taxon>Bacteria</taxon>
        <taxon>Pseudomonadati</taxon>
        <taxon>Pseudomonadota</taxon>
        <taxon>Alphaproteobacteria</taxon>
        <taxon>Rhodobacterales</taxon>
        <taxon>Paracoccaceae</taxon>
        <taxon>Rhodosalinus</taxon>
    </lineage>
</organism>
<dbReference type="OrthoDB" id="159440at2"/>
<protein>
    <submittedName>
        <fullName evidence="2">Uncharacterized protein</fullName>
    </submittedName>
</protein>
<evidence type="ECO:0000313" key="3">
    <source>
        <dbReference type="Proteomes" id="UP000257131"/>
    </source>
</evidence>
<dbReference type="EMBL" id="QOHR01000011">
    <property type="protein sequence ID" value="REC56464.1"/>
    <property type="molecule type" value="Genomic_DNA"/>
</dbReference>
<dbReference type="Proteomes" id="UP000257131">
    <property type="component" value="Unassembled WGS sequence"/>
</dbReference>